<dbReference type="eggNOG" id="ENOG503327I">
    <property type="taxonomic scope" value="Bacteria"/>
</dbReference>
<sequence>MSATQTAPRAAISVDELKRAWQAVQAGQFRTDPSRRPKDTGNGKPAPTWDPDEDVLPVIGCGGNTGASTVALAIATVADSARVVECCTVTATGLAAAATAELGRVGSGWTRGTRDNVTLERGTDVLLGIDEVPPPPPPISPLGLTVLDIGWELGQVLATPCWIGEHVHRARAVVVVTSATVPGLRRLEGALALLEGANVVAAVVGPRRKKWARGIDHTMGALTRALEGNGHLIDIPEDRDLASRGLDTRPLPPALTTATTHLLRRVQAKNHREGDSSC</sequence>
<dbReference type="RefSeq" id="WP_035935086.1">
    <property type="nucleotide sequence ID" value="NZ_AVPL01000011.1"/>
</dbReference>
<evidence type="ECO:0000313" key="3">
    <source>
        <dbReference type="Proteomes" id="UP000030013"/>
    </source>
</evidence>
<feature type="region of interest" description="Disordered" evidence="1">
    <location>
        <begin position="24"/>
        <end position="52"/>
    </location>
</feature>
<name>A0A0A0K278_9MICO</name>
<dbReference type="Proteomes" id="UP000030013">
    <property type="component" value="Unassembled WGS sequence"/>
</dbReference>
<dbReference type="STRING" id="1385519.N801_04170"/>
<accession>A0A0A0K278</accession>
<protein>
    <submittedName>
        <fullName evidence="2">Uncharacterized protein</fullName>
    </submittedName>
</protein>
<proteinExistence type="predicted"/>
<evidence type="ECO:0000313" key="2">
    <source>
        <dbReference type="EMBL" id="KGN41886.1"/>
    </source>
</evidence>
<dbReference type="OrthoDB" id="3766363at2"/>
<evidence type="ECO:0000256" key="1">
    <source>
        <dbReference type="SAM" id="MobiDB-lite"/>
    </source>
</evidence>
<comment type="caution">
    <text evidence="2">The sequence shown here is derived from an EMBL/GenBank/DDBJ whole genome shotgun (WGS) entry which is preliminary data.</text>
</comment>
<feature type="compositionally biased region" description="Basic and acidic residues" evidence="1">
    <location>
        <begin position="32"/>
        <end position="41"/>
    </location>
</feature>
<keyword evidence="3" id="KW-1185">Reference proteome</keyword>
<dbReference type="AlphaFoldDB" id="A0A0A0K278"/>
<organism evidence="2 3">
    <name type="scientific">Knoellia aerolata DSM 18566</name>
    <dbReference type="NCBI Taxonomy" id="1385519"/>
    <lineage>
        <taxon>Bacteria</taxon>
        <taxon>Bacillati</taxon>
        <taxon>Actinomycetota</taxon>
        <taxon>Actinomycetes</taxon>
        <taxon>Micrococcales</taxon>
        <taxon>Intrasporangiaceae</taxon>
        <taxon>Knoellia</taxon>
    </lineage>
</organism>
<gene>
    <name evidence="2" type="ORF">N801_04170</name>
</gene>
<dbReference type="EMBL" id="AVPL01000011">
    <property type="protein sequence ID" value="KGN41886.1"/>
    <property type="molecule type" value="Genomic_DNA"/>
</dbReference>
<reference evidence="2 3" key="1">
    <citation type="submission" date="2013-08" db="EMBL/GenBank/DDBJ databases">
        <title>The genome sequence of Knoellia aerolata.</title>
        <authorList>
            <person name="Zhu W."/>
            <person name="Wang G."/>
        </authorList>
    </citation>
    <scope>NUCLEOTIDE SEQUENCE [LARGE SCALE GENOMIC DNA]</scope>
    <source>
        <strain evidence="2 3">DSM 18566</strain>
    </source>
</reference>